<evidence type="ECO:0000256" key="2">
    <source>
        <dbReference type="SAM" id="Phobius"/>
    </source>
</evidence>
<protein>
    <submittedName>
        <fullName evidence="4">Murein DD-endopeptidase MepM/ murein hydrolase activator NlpD</fullName>
    </submittedName>
</protein>
<dbReference type="InterPro" id="IPR011055">
    <property type="entry name" value="Dup_hybrid_motif"/>
</dbReference>
<dbReference type="CDD" id="cd12797">
    <property type="entry name" value="M23_peptidase"/>
    <property type="match status" value="1"/>
</dbReference>
<dbReference type="EMBL" id="SLXD01000018">
    <property type="protein sequence ID" value="TCO98063.1"/>
    <property type="molecule type" value="Genomic_DNA"/>
</dbReference>
<dbReference type="PANTHER" id="PTHR21666">
    <property type="entry name" value="PEPTIDASE-RELATED"/>
    <property type="match status" value="1"/>
</dbReference>
<dbReference type="Proteomes" id="UP000295106">
    <property type="component" value="Unassembled WGS sequence"/>
</dbReference>
<keyword evidence="2" id="KW-0812">Transmembrane</keyword>
<dbReference type="GeneID" id="99684055"/>
<dbReference type="Pfam" id="PF01551">
    <property type="entry name" value="Peptidase_M23"/>
    <property type="match status" value="1"/>
</dbReference>
<evidence type="ECO:0000313" key="5">
    <source>
        <dbReference type="Proteomes" id="UP000295106"/>
    </source>
</evidence>
<gene>
    <name evidence="4" type="ORF">EV684_11836</name>
</gene>
<dbReference type="SUPFAM" id="SSF51261">
    <property type="entry name" value="Duplicated hybrid motif"/>
    <property type="match status" value="1"/>
</dbReference>
<evidence type="ECO:0000259" key="3">
    <source>
        <dbReference type="Pfam" id="PF01551"/>
    </source>
</evidence>
<keyword evidence="2" id="KW-0472">Membrane</keyword>
<feature type="transmembrane region" description="Helical" evidence="2">
    <location>
        <begin position="57"/>
        <end position="77"/>
    </location>
</feature>
<sequence length="350" mass="37985">MRIKALSEAPIRWLDDVRRSLPDTGVASVIVTDDRGVRYIELRRDAIERTITRFKTLALWLALATVVALLSFIALVMRLHSSESERDSLSQTVATLQQLGAETLDVADIESMTPERMGEMVQRLKRRDEAFRSYVAVTARLAAVENDHIGDSLRALGAGPTEVATALRRFTGAAPETGVGAALDSAVQAELERFITAPQQDVLLANAGLRRLLSELPSAPPLSQARVTSDFGLRLHPISRRLDTHQGVDYVTSGDKRVRSAAAGEVLFAGWRPGYGNLVIVGHALGFETWYAHLAQVQVTAGATLPSGAVLGVMGSTGSSTGEHVHFEVRRGTRPIDPLKVFRVSQHAVQ</sequence>
<dbReference type="Gene3D" id="2.70.70.10">
    <property type="entry name" value="Glucose Permease (Domain IIA)"/>
    <property type="match status" value="1"/>
</dbReference>
<evidence type="ECO:0000256" key="1">
    <source>
        <dbReference type="ARBA" id="ARBA00022729"/>
    </source>
</evidence>
<dbReference type="RefSeq" id="WP_165908564.1">
    <property type="nucleotide sequence ID" value="NZ_CP181386.1"/>
</dbReference>
<reference evidence="4 5" key="1">
    <citation type="submission" date="2019-03" db="EMBL/GenBank/DDBJ databases">
        <title>Genomic Encyclopedia of Type Strains, Phase IV (KMG-IV): sequencing the most valuable type-strain genomes for metagenomic binning, comparative biology and taxonomic classification.</title>
        <authorList>
            <person name="Goeker M."/>
        </authorList>
    </citation>
    <scope>NUCLEOTIDE SEQUENCE [LARGE SCALE GENOMIC DNA]</scope>
    <source>
        <strain evidence="4 5">DSM 1709</strain>
    </source>
</reference>
<keyword evidence="4" id="KW-0378">Hydrolase</keyword>
<keyword evidence="1" id="KW-0732">Signal</keyword>
<name>A0A4R2M247_RUBGE</name>
<dbReference type="PANTHER" id="PTHR21666:SF289">
    <property type="entry name" value="L-ALA--D-GLU ENDOPEPTIDASE"/>
    <property type="match status" value="1"/>
</dbReference>
<accession>A0A4R2M247</accession>
<feature type="domain" description="M23ase beta-sheet core" evidence="3">
    <location>
        <begin position="244"/>
        <end position="338"/>
    </location>
</feature>
<dbReference type="AlphaFoldDB" id="A0A4R2M247"/>
<proteinExistence type="predicted"/>
<dbReference type="InterPro" id="IPR016047">
    <property type="entry name" value="M23ase_b-sheet_dom"/>
</dbReference>
<dbReference type="InterPro" id="IPR050570">
    <property type="entry name" value="Cell_wall_metabolism_enzyme"/>
</dbReference>
<organism evidence="4 5">
    <name type="scientific">Rubrivivax gelatinosus</name>
    <name type="common">Rhodocyclus gelatinosus</name>
    <name type="synonym">Rhodopseudomonas gelatinosa</name>
    <dbReference type="NCBI Taxonomy" id="28068"/>
    <lineage>
        <taxon>Bacteria</taxon>
        <taxon>Pseudomonadati</taxon>
        <taxon>Pseudomonadota</taxon>
        <taxon>Betaproteobacteria</taxon>
        <taxon>Burkholderiales</taxon>
        <taxon>Sphaerotilaceae</taxon>
        <taxon>Rubrivivax</taxon>
    </lineage>
</organism>
<keyword evidence="2" id="KW-1133">Transmembrane helix</keyword>
<comment type="caution">
    <text evidence="4">The sequence shown here is derived from an EMBL/GenBank/DDBJ whole genome shotgun (WGS) entry which is preliminary data.</text>
</comment>
<evidence type="ECO:0000313" key="4">
    <source>
        <dbReference type="EMBL" id="TCO98063.1"/>
    </source>
</evidence>
<dbReference type="GO" id="GO:0004222">
    <property type="term" value="F:metalloendopeptidase activity"/>
    <property type="evidence" value="ECO:0007669"/>
    <property type="project" value="TreeGrafter"/>
</dbReference>